<keyword evidence="1" id="KW-0472">Membrane</keyword>
<reference evidence="2 3" key="1">
    <citation type="submission" date="2024-01" db="EMBL/GenBank/DDBJ databases">
        <title>The genomes of 5 underutilized Papilionoideae crops provide insights into root nodulation and disease resistanc.</title>
        <authorList>
            <person name="Jiang F."/>
        </authorList>
    </citation>
    <scope>NUCLEOTIDE SEQUENCE [LARGE SCALE GENOMIC DNA]</scope>
    <source>
        <strain evidence="2">JINMINGXINNONG_FW02</strain>
        <tissue evidence="2">Leaves</tissue>
    </source>
</reference>
<gene>
    <name evidence="2" type="ORF">VNO80_11283</name>
</gene>
<evidence type="ECO:0000256" key="1">
    <source>
        <dbReference type="SAM" id="Phobius"/>
    </source>
</evidence>
<name>A0AAN9NEX8_PHACN</name>
<keyword evidence="3" id="KW-1185">Reference proteome</keyword>
<sequence length="95" mass="10907">MPITHPRAFRAQFCFDYWGGVLLLLLLHLLLGFTLFLLHSTGYYSSLTLQSIRELTTGHNSVIKLLKAEMNFLIISVSDIFNLLREIEPLLELSK</sequence>
<dbReference type="EMBL" id="JAYMYR010000004">
    <property type="protein sequence ID" value="KAK7369247.1"/>
    <property type="molecule type" value="Genomic_DNA"/>
</dbReference>
<feature type="transmembrane region" description="Helical" evidence="1">
    <location>
        <begin position="17"/>
        <end position="38"/>
    </location>
</feature>
<protein>
    <submittedName>
        <fullName evidence="2">Uncharacterized protein</fullName>
    </submittedName>
</protein>
<evidence type="ECO:0000313" key="3">
    <source>
        <dbReference type="Proteomes" id="UP001374584"/>
    </source>
</evidence>
<keyword evidence="1" id="KW-1133">Transmembrane helix</keyword>
<evidence type="ECO:0000313" key="2">
    <source>
        <dbReference type="EMBL" id="KAK7369247.1"/>
    </source>
</evidence>
<dbReference type="AlphaFoldDB" id="A0AAN9NEX8"/>
<organism evidence="2 3">
    <name type="scientific">Phaseolus coccineus</name>
    <name type="common">Scarlet runner bean</name>
    <name type="synonym">Phaseolus multiflorus</name>
    <dbReference type="NCBI Taxonomy" id="3886"/>
    <lineage>
        <taxon>Eukaryota</taxon>
        <taxon>Viridiplantae</taxon>
        <taxon>Streptophyta</taxon>
        <taxon>Embryophyta</taxon>
        <taxon>Tracheophyta</taxon>
        <taxon>Spermatophyta</taxon>
        <taxon>Magnoliopsida</taxon>
        <taxon>eudicotyledons</taxon>
        <taxon>Gunneridae</taxon>
        <taxon>Pentapetalae</taxon>
        <taxon>rosids</taxon>
        <taxon>fabids</taxon>
        <taxon>Fabales</taxon>
        <taxon>Fabaceae</taxon>
        <taxon>Papilionoideae</taxon>
        <taxon>50 kb inversion clade</taxon>
        <taxon>NPAAA clade</taxon>
        <taxon>indigoferoid/millettioid clade</taxon>
        <taxon>Phaseoleae</taxon>
        <taxon>Phaseolus</taxon>
    </lineage>
</organism>
<dbReference type="Proteomes" id="UP001374584">
    <property type="component" value="Unassembled WGS sequence"/>
</dbReference>
<comment type="caution">
    <text evidence="2">The sequence shown here is derived from an EMBL/GenBank/DDBJ whole genome shotgun (WGS) entry which is preliminary data.</text>
</comment>
<accession>A0AAN9NEX8</accession>
<keyword evidence="1" id="KW-0812">Transmembrane</keyword>
<proteinExistence type="predicted"/>